<dbReference type="InterPro" id="IPR006674">
    <property type="entry name" value="HD_domain"/>
</dbReference>
<evidence type="ECO:0000313" key="2">
    <source>
        <dbReference type="EMBL" id="MBC8529435.1"/>
    </source>
</evidence>
<accession>A0A926CZ72</accession>
<name>A0A926CZ72_9FIRM</name>
<sequence>MAEHSLSRAELLRIFPLLSRIGDARLTEQIIAVWQDAFADCLWPRLEDACFNPEAHPFRLVDHINAATQGALAVAQAMEEYQGIALDHDRIIALGYLHDVSKILEFEPGPDGTPRKSEIGRLIQHGAMGAFYARKHGMALEYIHLILTHTPQSKMAPVYKEAWLFSHIDLADAQIVDSFHEA</sequence>
<proteinExistence type="predicted"/>
<organism evidence="2 3">
    <name type="scientific">Luoshenia tenuis</name>
    <dbReference type="NCBI Taxonomy" id="2763654"/>
    <lineage>
        <taxon>Bacteria</taxon>
        <taxon>Bacillati</taxon>
        <taxon>Bacillota</taxon>
        <taxon>Clostridia</taxon>
        <taxon>Christensenellales</taxon>
        <taxon>Christensenellaceae</taxon>
        <taxon>Luoshenia</taxon>
    </lineage>
</organism>
<evidence type="ECO:0000313" key="3">
    <source>
        <dbReference type="Proteomes" id="UP000654279"/>
    </source>
</evidence>
<dbReference type="EMBL" id="JACRSO010000003">
    <property type="protein sequence ID" value="MBC8529435.1"/>
    <property type="molecule type" value="Genomic_DNA"/>
</dbReference>
<evidence type="ECO:0000259" key="1">
    <source>
        <dbReference type="Pfam" id="PF01966"/>
    </source>
</evidence>
<comment type="caution">
    <text evidence="2">The sequence shown here is derived from an EMBL/GenBank/DDBJ whole genome shotgun (WGS) entry which is preliminary data.</text>
</comment>
<dbReference type="Proteomes" id="UP000654279">
    <property type="component" value="Unassembled WGS sequence"/>
</dbReference>
<dbReference type="AlphaFoldDB" id="A0A926CZ72"/>
<reference evidence="2" key="1">
    <citation type="submission" date="2020-08" db="EMBL/GenBank/DDBJ databases">
        <title>Genome public.</title>
        <authorList>
            <person name="Liu C."/>
            <person name="Sun Q."/>
        </authorList>
    </citation>
    <scope>NUCLEOTIDE SEQUENCE</scope>
    <source>
        <strain evidence="2">NSJ-44</strain>
    </source>
</reference>
<gene>
    <name evidence="2" type="ORF">H8699_08350</name>
</gene>
<feature type="domain" description="HD" evidence="1">
    <location>
        <begin position="72"/>
        <end position="170"/>
    </location>
</feature>
<dbReference type="Pfam" id="PF01966">
    <property type="entry name" value="HD"/>
    <property type="match status" value="1"/>
</dbReference>
<dbReference type="RefSeq" id="WP_249285279.1">
    <property type="nucleotide sequence ID" value="NZ_JACRSO010000003.1"/>
</dbReference>
<keyword evidence="3" id="KW-1185">Reference proteome</keyword>
<dbReference type="SUPFAM" id="SSF109604">
    <property type="entry name" value="HD-domain/PDEase-like"/>
    <property type="match status" value="1"/>
</dbReference>
<protein>
    <submittedName>
        <fullName evidence="2">HD domain-containing protein</fullName>
    </submittedName>
</protein>